<organism evidence="1 2">
    <name type="scientific">Coccomyxa subellipsoidea</name>
    <dbReference type="NCBI Taxonomy" id="248742"/>
    <lineage>
        <taxon>Eukaryota</taxon>
        <taxon>Viridiplantae</taxon>
        <taxon>Chlorophyta</taxon>
        <taxon>core chlorophytes</taxon>
        <taxon>Trebouxiophyceae</taxon>
        <taxon>Trebouxiophyceae incertae sedis</taxon>
        <taxon>Coccomyxaceae</taxon>
        <taxon>Coccomyxa</taxon>
    </lineage>
</organism>
<dbReference type="Proteomes" id="UP001491310">
    <property type="component" value="Unassembled WGS sequence"/>
</dbReference>
<sequence>MSLGRFLVEKHTRIAAVVFPVSVLGGLAYTMKTGASPLADGKDWVQGKDPQHNMYTLNFKLGGIGSK</sequence>
<evidence type="ECO:0000313" key="2">
    <source>
        <dbReference type="Proteomes" id="UP001491310"/>
    </source>
</evidence>
<gene>
    <name evidence="1" type="ORF">WJX75_001180</name>
</gene>
<dbReference type="EMBL" id="JALJOT010000012">
    <property type="protein sequence ID" value="KAK9904714.1"/>
    <property type="molecule type" value="Genomic_DNA"/>
</dbReference>
<protein>
    <submittedName>
        <fullName evidence="1">Uncharacterized protein</fullName>
    </submittedName>
</protein>
<comment type="caution">
    <text evidence="1">The sequence shown here is derived from an EMBL/GenBank/DDBJ whole genome shotgun (WGS) entry which is preliminary data.</text>
</comment>
<name>A0ABR2YFW6_9CHLO</name>
<accession>A0ABR2YFW6</accession>
<proteinExistence type="predicted"/>
<keyword evidence="2" id="KW-1185">Reference proteome</keyword>
<reference evidence="1 2" key="1">
    <citation type="journal article" date="2024" name="Nat. Commun.">
        <title>Phylogenomics reveals the evolutionary origins of lichenization in chlorophyte algae.</title>
        <authorList>
            <person name="Puginier C."/>
            <person name="Libourel C."/>
            <person name="Otte J."/>
            <person name="Skaloud P."/>
            <person name="Haon M."/>
            <person name="Grisel S."/>
            <person name="Petersen M."/>
            <person name="Berrin J.G."/>
            <person name="Delaux P.M."/>
            <person name="Dal Grande F."/>
            <person name="Keller J."/>
        </authorList>
    </citation>
    <scope>NUCLEOTIDE SEQUENCE [LARGE SCALE GENOMIC DNA]</scope>
    <source>
        <strain evidence="1 2">SAG 216-7</strain>
    </source>
</reference>
<evidence type="ECO:0000313" key="1">
    <source>
        <dbReference type="EMBL" id="KAK9904714.1"/>
    </source>
</evidence>